<dbReference type="InterPro" id="IPR045076">
    <property type="entry name" value="MutS"/>
</dbReference>
<dbReference type="InterPro" id="IPR007695">
    <property type="entry name" value="DNA_mismatch_repair_MutS-lik_N"/>
</dbReference>
<dbReference type="InterPro" id="IPR016151">
    <property type="entry name" value="DNA_mismatch_repair_MutS_N"/>
</dbReference>
<organism evidence="10 11">
    <name type="scientific">SAR324 cluster bacterium</name>
    <dbReference type="NCBI Taxonomy" id="2024889"/>
    <lineage>
        <taxon>Bacteria</taxon>
        <taxon>Deltaproteobacteria</taxon>
        <taxon>SAR324 cluster</taxon>
    </lineage>
</organism>
<dbReference type="InterPro" id="IPR036678">
    <property type="entry name" value="MutS_con_dom_sf"/>
</dbReference>
<dbReference type="Pfam" id="PF01624">
    <property type="entry name" value="MutS_I"/>
    <property type="match status" value="1"/>
</dbReference>
<accession>A0A432GRX9</accession>
<keyword evidence="2" id="KW-0547">Nucleotide-binding</keyword>
<feature type="domain" description="DNA mismatch repair protein MutS core" evidence="9">
    <location>
        <begin position="312"/>
        <end position="376"/>
    </location>
</feature>
<dbReference type="PANTHER" id="PTHR11361">
    <property type="entry name" value="DNA MISMATCH REPAIR PROTEIN MUTS FAMILY MEMBER"/>
    <property type="match status" value="1"/>
</dbReference>
<evidence type="ECO:0000256" key="4">
    <source>
        <dbReference type="ARBA" id="ARBA00022840"/>
    </source>
</evidence>
<comment type="caution">
    <text evidence="10">The sequence shown here is derived from an EMBL/GenBank/DDBJ whole genome shotgun (WGS) entry which is preliminary data.</text>
</comment>
<evidence type="ECO:0000256" key="6">
    <source>
        <dbReference type="ARBA" id="ARBA00023204"/>
    </source>
</evidence>
<dbReference type="SUPFAM" id="SSF55271">
    <property type="entry name" value="DNA repair protein MutS, domain I"/>
    <property type="match status" value="1"/>
</dbReference>
<dbReference type="InterPro" id="IPR036187">
    <property type="entry name" value="DNA_mismatch_repair_MutS_sf"/>
</dbReference>
<dbReference type="Pfam" id="PF05192">
    <property type="entry name" value="MutS_III"/>
    <property type="match status" value="1"/>
</dbReference>
<evidence type="ECO:0000313" key="11">
    <source>
        <dbReference type="Proteomes" id="UP000287719"/>
    </source>
</evidence>
<evidence type="ECO:0000259" key="9">
    <source>
        <dbReference type="Pfam" id="PF05192"/>
    </source>
</evidence>
<dbReference type="EMBL" id="QNZJ01000167">
    <property type="protein sequence ID" value="RTZ86261.1"/>
    <property type="molecule type" value="Genomic_DNA"/>
</dbReference>
<evidence type="ECO:0000256" key="5">
    <source>
        <dbReference type="ARBA" id="ARBA00023125"/>
    </source>
</evidence>
<dbReference type="SUPFAM" id="SSF53150">
    <property type="entry name" value="DNA repair protein MutS, domain II"/>
    <property type="match status" value="1"/>
</dbReference>
<evidence type="ECO:0000256" key="3">
    <source>
        <dbReference type="ARBA" id="ARBA00022763"/>
    </source>
</evidence>
<dbReference type="GO" id="GO:0006298">
    <property type="term" value="P:mismatch repair"/>
    <property type="evidence" value="ECO:0007669"/>
    <property type="project" value="InterPro"/>
</dbReference>
<dbReference type="FunFam" id="3.40.1170.10:FF:000001">
    <property type="entry name" value="DNA mismatch repair protein MutS"/>
    <property type="match status" value="1"/>
</dbReference>
<proteinExistence type="inferred from homology"/>
<sequence>MSVPQAETPMMRQFNAIKREHPDKLLFYRMGDFYEMFGDDAIVGAKVLQIALTSRDKKKKKSLPMCGVPYKAYEQYLNKLTAAGYKVAICEQMEDPAKAQGLVARDVVRVVTPGTTVSPQLIDPNRNHFLLAINVVLRAQCLGIAFVDLSTGEFEVAEFHLNETHRFYDFLAQLTPQEILLTQSRSEIESTFLEELVQRMTQLLDKINSADARSVTSSEQISGLQNAQVFPSTGRFNFIDPYHFDPEATQRNLNNHFETLNLSGFGVDDLPHGVAAAGALLRYLEETQKCDLSHLTALRRYAFDKTMLLDEATVANLELFESQSGARKHTLYHILNHTKTPMGARLFRQWLRQPLLDVEAINERFDCIEEFLNNFMLCE</sequence>
<keyword evidence="4" id="KW-0067">ATP-binding</keyword>
<name>A0A432GRX9_9DELT</name>
<dbReference type="GO" id="GO:0140664">
    <property type="term" value="F:ATP-dependent DNA damage sensor activity"/>
    <property type="evidence" value="ECO:0007669"/>
    <property type="project" value="InterPro"/>
</dbReference>
<feature type="domain" description="DNA mismatch repair protein MutS connector" evidence="8">
    <location>
        <begin position="129"/>
        <end position="295"/>
    </location>
</feature>
<dbReference type="Gene3D" id="3.40.1170.10">
    <property type="entry name" value="DNA repair protein MutS, domain I"/>
    <property type="match status" value="1"/>
</dbReference>
<dbReference type="SUPFAM" id="SSF48334">
    <property type="entry name" value="DNA repair protein MutS, domain III"/>
    <property type="match status" value="1"/>
</dbReference>
<protein>
    <submittedName>
        <fullName evidence="10">DNA mismatch repair protein MutS</fullName>
    </submittedName>
</protein>
<dbReference type="AlphaFoldDB" id="A0A432GRX9"/>
<feature type="domain" description="DNA mismatch repair protein MutS-like N-terminal" evidence="7">
    <location>
        <begin position="8"/>
        <end position="118"/>
    </location>
</feature>
<keyword evidence="6" id="KW-0234">DNA repair</keyword>
<feature type="non-terminal residue" evidence="10">
    <location>
        <position position="379"/>
    </location>
</feature>
<evidence type="ECO:0000259" key="8">
    <source>
        <dbReference type="Pfam" id="PF05188"/>
    </source>
</evidence>
<dbReference type="GO" id="GO:0030983">
    <property type="term" value="F:mismatched DNA binding"/>
    <property type="evidence" value="ECO:0007669"/>
    <property type="project" value="InterPro"/>
</dbReference>
<dbReference type="Proteomes" id="UP000287719">
    <property type="component" value="Unassembled WGS sequence"/>
</dbReference>
<evidence type="ECO:0000313" key="10">
    <source>
        <dbReference type="EMBL" id="RTZ86261.1"/>
    </source>
</evidence>
<gene>
    <name evidence="10" type="ORF">DSY95_03830</name>
</gene>
<evidence type="ECO:0000259" key="7">
    <source>
        <dbReference type="Pfam" id="PF01624"/>
    </source>
</evidence>
<comment type="similarity">
    <text evidence="1">Belongs to the DNA mismatch repair MutS family.</text>
</comment>
<evidence type="ECO:0000256" key="2">
    <source>
        <dbReference type="ARBA" id="ARBA00022741"/>
    </source>
</evidence>
<reference evidence="10 11" key="1">
    <citation type="submission" date="2018-06" db="EMBL/GenBank/DDBJ databases">
        <title>Combined omics and stable isotope probing to characterize newly discovered Mariana Back-Arc vent microbial communities.</title>
        <authorList>
            <person name="Trembath-Reichert E."/>
            <person name="Huber J.A."/>
        </authorList>
    </citation>
    <scope>NUCLEOTIDE SEQUENCE [LARGE SCALE GENOMIC DNA]</scope>
    <source>
        <strain evidence="10">MAG 54</strain>
    </source>
</reference>
<dbReference type="Gene3D" id="1.10.1420.10">
    <property type="match status" value="1"/>
</dbReference>
<dbReference type="InterPro" id="IPR007696">
    <property type="entry name" value="DNA_mismatch_repair_MutS_core"/>
</dbReference>
<dbReference type="GO" id="GO:0005524">
    <property type="term" value="F:ATP binding"/>
    <property type="evidence" value="ECO:0007669"/>
    <property type="project" value="UniProtKB-KW"/>
</dbReference>
<dbReference type="Gene3D" id="3.30.420.110">
    <property type="entry name" value="MutS, connector domain"/>
    <property type="match status" value="1"/>
</dbReference>
<keyword evidence="3" id="KW-0227">DNA damage</keyword>
<evidence type="ECO:0000256" key="1">
    <source>
        <dbReference type="ARBA" id="ARBA00006271"/>
    </source>
</evidence>
<keyword evidence="5" id="KW-0238">DNA-binding</keyword>
<dbReference type="Pfam" id="PF05188">
    <property type="entry name" value="MutS_II"/>
    <property type="match status" value="1"/>
</dbReference>
<dbReference type="GO" id="GO:0005829">
    <property type="term" value="C:cytosol"/>
    <property type="evidence" value="ECO:0007669"/>
    <property type="project" value="TreeGrafter"/>
</dbReference>
<dbReference type="PANTHER" id="PTHR11361:SF34">
    <property type="entry name" value="DNA MISMATCH REPAIR PROTEIN MSH1, MITOCHONDRIAL"/>
    <property type="match status" value="1"/>
</dbReference>
<dbReference type="InterPro" id="IPR007860">
    <property type="entry name" value="DNA_mmatch_repair_MutS_con_dom"/>
</dbReference>